<dbReference type="STRING" id="1365824.V5EUW2"/>
<dbReference type="PANTHER" id="PTHR34598">
    <property type="entry name" value="BLL6449 PROTEIN"/>
    <property type="match status" value="1"/>
</dbReference>
<organism evidence="3 4">
    <name type="scientific">Kalmanozyma brasiliensis (strain GHG001)</name>
    <name type="common">Yeast</name>
    <name type="synonym">Pseudozyma brasiliensis</name>
    <dbReference type="NCBI Taxonomy" id="1365824"/>
    <lineage>
        <taxon>Eukaryota</taxon>
        <taxon>Fungi</taxon>
        <taxon>Dikarya</taxon>
        <taxon>Basidiomycota</taxon>
        <taxon>Ustilaginomycotina</taxon>
        <taxon>Ustilaginomycetes</taxon>
        <taxon>Ustilaginales</taxon>
        <taxon>Ustilaginaceae</taxon>
        <taxon>Kalmanozyma</taxon>
    </lineage>
</organism>
<dbReference type="GO" id="GO:0016491">
    <property type="term" value="F:oxidoreductase activity"/>
    <property type="evidence" value="ECO:0007669"/>
    <property type="project" value="InterPro"/>
</dbReference>
<sequence>MTVTFDNADSDEILGELNFTLPDDELDHDARIYLEVGHERPKKPFWKPLHSLRPELDHLRSLSPVEQLPLIRSHLASRGFAIVPHHSSVLSQHGIDDQPAFTAFARENLDLIQRITGADEVILWNATKRQATATTSETSADGYERQSRPQGVESRFDKPMEPPAVFAHIDQDPYQGKRVCAMAIAGHPPLLKDGAMVNPHEAVDADLAGNYGRTMIINLWRPVGGVVYDKPLAIADYRSLDKKCISRWASPYGCGYDVHEDGGQRWHFVPQQTNDEVLVFKCYDSAQEEKGEALYGAHCAVNRVKGGGEVPEGAKPRRSVEFRFVAVWR</sequence>
<protein>
    <submittedName>
        <fullName evidence="3">Uncharacterized protein</fullName>
    </submittedName>
</protein>
<name>V5EUW2_KALBG</name>
<feature type="region of interest" description="Disordered" evidence="2">
    <location>
        <begin position="133"/>
        <end position="157"/>
    </location>
</feature>
<evidence type="ECO:0000256" key="1">
    <source>
        <dbReference type="ARBA" id="ARBA00023604"/>
    </source>
</evidence>
<dbReference type="OrthoDB" id="412788at2759"/>
<gene>
    <name evidence="3" type="ORF">PSEUBRA_SCAF12g01768</name>
</gene>
<evidence type="ECO:0000313" key="4">
    <source>
        <dbReference type="Proteomes" id="UP000019377"/>
    </source>
</evidence>
<proteinExistence type="inferred from homology"/>
<dbReference type="InterPro" id="IPR044053">
    <property type="entry name" value="AsaB-like"/>
</dbReference>
<reference evidence="4" key="1">
    <citation type="journal article" date="2013" name="Genome Announc.">
        <title>Draft genome sequence of Pseudozyma brasiliensis sp. nov. strain GHG001, a high producer of endo-1,4-xylanase isolated from an insect pest of sugarcane.</title>
        <authorList>
            <person name="Oliveira J.V.D.C."/>
            <person name="dos Santos R.A.C."/>
            <person name="Borges T.A."/>
            <person name="Riano-Pachon D.M."/>
            <person name="Goldman G.H."/>
        </authorList>
    </citation>
    <scope>NUCLEOTIDE SEQUENCE [LARGE SCALE GENOMIC DNA]</scope>
    <source>
        <strain evidence="4">GHG001</strain>
    </source>
</reference>
<dbReference type="GeneID" id="27417028"/>
<dbReference type="RefSeq" id="XP_016294174.1">
    <property type="nucleotide sequence ID" value="XM_016434424.1"/>
</dbReference>
<evidence type="ECO:0000313" key="3">
    <source>
        <dbReference type="EMBL" id="EST09185.1"/>
    </source>
</evidence>
<dbReference type="EMBL" id="KI545854">
    <property type="protein sequence ID" value="EST09185.1"/>
    <property type="molecule type" value="Genomic_DNA"/>
</dbReference>
<dbReference type="PANTHER" id="PTHR34598:SF3">
    <property type="entry name" value="OXIDOREDUCTASE AN1597"/>
    <property type="match status" value="1"/>
</dbReference>
<evidence type="ECO:0000256" key="2">
    <source>
        <dbReference type="SAM" id="MobiDB-lite"/>
    </source>
</evidence>
<keyword evidence="4" id="KW-1185">Reference proteome</keyword>
<dbReference type="Proteomes" id="UP000019377">
    <property type="component" value="Unassembled WGS sequence"/>
</dbReference>
<dbReference type="HOGENOM" id="CLU_933887_0_0_1"/>
<accession>V5EUW2</accession>
<dbReference type="eggNOG" id="ENOG502S9MZ">
    <property type="taxonomic scope" value="Eukaryota"/>
</dbReference>
<dbReference type="AlphaFoldDB" id="V5EUW2"/>
<dbReference type="NCBIfam" id="NF041278">
    <property type="entry name" value="CmcJ_NvfI_EfuI"/>
    <property type="match status" value="1"/>
</dbReference>
<comment type="similarity">
    <text evidence="1">Belongs to the asaB hydroxylase/desaturase family.</text>
</comment>
<dbReference type="OMA" id="HTAFWDQ"/>